<dbReference type="EMBL" id="CABVMM010000008">
    <property type="protein sequence ID" value="VVV00940.1"/>
    <property type="molecule type" value="Genomic_DNA"/>
</dbReference>
<evidence type="ECO:0000313" key="2">
    <source>
        <dbReference type="Proteomes" id="UP000356253"/>
    </source>
</evidence>
<keyword evidence="2" id="KW-1185">Reference proteome</keyword>
<protein>
    <submittedName>
        <fullName evidence="1">Uncharacterized protein</fullName>
    </submittedName>
</protein>
<dbReference type="Proteomes" id="UP000356253">
    <property type="component" value="Unassembled WGS sequence"/>
</dbReference>
<gene>
    <name evidence="1" type="ORF">FVB9532_02216</name>
</gene>
<accession>A0AC61Y9R7</accession>
<name>A0AC61Y9R7_9FLAO</name>
<reference evidence="1" key="1">
    <citation type="submission" date="2019-09" db="EMBL/GenBank/DDBJ databases">
        <authorList>
            <person name="Rodrigo-Torres L."/>
            <person name="Arahal R. D."/>
            <person name="Lucena T."/>
        </authorList>
    </citation>
    <scope>NUCLEOTIDE SEQUENCE</scope>
    <source>
        <strain evidence="1">ISS653</strain>
    </source>
</reference>
<evidence type="ECO:0000313" key="1">
    <source>
        <dbReference type="EMBL" id="VVV00940.1"/>
    </source>
</evidence>
<organism evidence="1 2">
    <name type="scientific">Mesonia oceanica</name>
    <dbReference type="NCBI Taxonomy" id="2687242"/>
    <lineage>
        <taxon>Bacteria</taxon>
        <taxon>Pseudomonadati</taxon>
        <taxon>Bacteroidota</taxon>
        <taxon>Flavobacteriia</taxon>
        <taxon>Flavobacteriales</taxon>
        <taxon>Flavobacteriaceae</taxon>
        <taxon>Mesonia</taxon>
    </lineage>
</organism>
<comment type="caution">
    <text evidence="1">The sequence shown here is derived from an EMBL/GenBank/DDBJ whole genome shotgun (WGS) entry which is preliminary data.</text>
</comment>
<proteinExistence type="predicted"/>
<sequence>MTTIQKNEKKLILKYVSDYAPADWMKDNLENEEEFTFKSVFNLHKEILEKHISEEDIDEDEFQFVIGKLEDGYYKIDKDVLGLENDFYFFKDLDITLDYFLFPGPISILKKIDNKIKQAIYIGGDKEDILPSEVFEKLLKNFPNSYEINLYREAKITAILGDYFAEVPDYEEKFNNYINKKTAVRKNILRKTFKQSEIAKYRTLLEKLNYMLNNDNNYSENQWQEDILQIILLLFPKYIAVFTEVRFKDIYSSKFRRLDYGLIDFNGNLDLIEIKKPFDKNIVSKIKYRDNHVPNKDLSGAIMQIEKYIYYLNKLGKKGEKKLTKKYKKDLPEGLTIKIVNPIGMIIMGRDKTMEPSELGDFEIIKRKYKNVIDIFTYDDLLRRLEVTIKQLKKI</sequence>